<dbReference type="InterPro" id="IPR002994">
    <property type="entry name" value="Surf1/Shy1"/>
</dbReference>
<dbReference type="Pfam" id="PF02104">
    <property type="entry name" value="SURF1"/>
    <property type="match status" value="1"/>
</dbReference>
<accession>A0ABQ5NDN3</accession>
<feature type="compositionally biased region" description="Basic and acidic residues" evidence="7">
    <location>
        <begin position="239"/>
        <end position="248"/>
    </location>
</feature>
<keyword evidence="9" id="KW-1185">Reference proteome</keyword>
<evidence type="ECO:0000256" key="5">
    <source>
        <dbReference type="ARBA" id="ARBA00023136"/>
    </source>
</evidence>
<dbReference type="PANTHER" id="PTHR23427:SF2">
    <property type="entry name" value="SURFEIT LOCUS PROTEIN 1"/>
    <property type="match status" value="1"/>
</dbReference>
<dbReference type="InterPro" id="IPR045214">
    <property type="entry name" value="Surf1/Surf4"/>
</dbReference>
<keyword evidence="3 6" id="KW-0812">Transmembrane</keyword>
<dbReference type="PROSITE" id="PS51257">
    <property type="entry name" value="PROKAR_LIPOPROTEIN"/>
    <property type="match status" value="1"/>
</dbReference>
<dbReference type="EMBL" id="BRZC01000002">
    <property type="protein sequence ID" value="GLC83815.1"/>
    <property type="molecule type" value="Genomic_DNA"/>
</dbReference>
<proteinExistence type="inferred from homology"/>
<evidence type="ECO:0000256" key="2">
    <source>
        <dbReference type="ARBA" id="ARBA00007165"/>
    </source>
</evidence>
<dbReference type="RefSeq" id="WP_285630473.1">
    <property type="nucleotide sequence ID" value="NZ_BAAAUK010000001.1"/>
</dbReference>
<evidence type="ECO:0000313" key="9">
    <source>
        <dbReference type="Proteomes" id="UP001165068"/>
    </source>
</evidence>
<keyword evidence="6" id="KW-1003">Cell membrane</keyword>
<comment type="subcellular location">
    <subcellularLocation>
        <location evidence="6">Cell membrane</location>
        <topology evidence="6">Multi-pass membrane protein</topology>
    </subcellularLocation>
    <subcellularLocation>
        <location evidence="1">Membrane</location>
    </subcellularLocation>
</comment>
<reference evidence="8" key="1">
    <citation type="submission" date="2022-08" db="EMBL/GenBank/DDBJ databases">
        <title>Draft genome sequence of Microbacterium arabinogalactanolyticum JCM 9171.</title>
        <authorList>
            <person name="Fujita K."/>
            <person name="Ishiwata A."/>
            <person name="Fushinobu S."/>
        </authorList>
    </citation>
    <scope>NUCLEOTIDE SEQUENCE</scope>
    <source>
        <strain evidence="8">JCM 9171</strain>
    </source>
</reference>
<evidence type="ECO:0000313" key="8">
    <source>
        <dbReference type="EMBL" id="GLC83815.1"/>
    </source>
</evidence>
<evidence type="ECO:0000256" key="6">
    <source>
        <dbReference type="RuleBase" id="RU363076"/>
    </source>
</evidence>
<dbReference type="PANTHER" id="PTHR23427">
    <property type="entry name" value="SURFEIT LOCUS PROTEIN"/>
    <property type="match status" value="1"/>
</dbReference>
<feature type="transmembrane region" description="Helical" evidence="6">
    <location>
        <begin position="12"/>
        <end position="30"/>
    </location>
</feature>
<keyword evidence="4 6" id="KW-1133">Transmembrane helix</keyword>
<gene>
    <name evidence="8" type="ORF">MIAR_04030</name>
</gene>
<sequence>MRQRLLRWSGYLVVAILFAIACAFLSNWQFSRNDQKATEIALVERNYDAKPVALDDVVDAEGRLDAQREWHPVQLRGEYLADQQLYVRNRPHGGTSAFEVLVPFRQEDGRVLLIDRGWVPPREDSSPASTPAPPSGTVTVVVRMQPGEQLPASGRSAPKGQVPTISLPAIADQVNPDLITGGYGLLASEKPAPAKALGGFEKPAEDPGPHLSYAIQWILFAVMGFIFIGYVIRTERIKAKEEAGERAPRPPRRRRDRDADDEDALLDAASR</sequence>
<evidence type="ECO:0000256" key="4">
    <source>
        <dbReference type="ARBA" id="ARBA00022989"/>
    </source>
</evidence>
<organism evidence="8 9">
    <name type="scientific">Microbacterium arabinogalactanolyticum</name>
    <dbReference type="NCBI Taxonomy" id="69365"/>
    <lineage>
        <taxon>Bacteria</taxon>
        <taxon>Bacillati</taxon>
        <taxon>Actinomycetota</taxon>
        <taxon>Actinomycetes</taxon>
        <taxon>Micrococcales</taxon>
        <taxon>Microbacteriaceae</taxon>
        <taxon>Microbacterium</taxon>
    </lineage>
</organism>
<dbReference type="Proteomes" id="UP001165068">
    <property type="component" value="Unassembled WGS sequence"/>
</dbReference>
<dbReference type="CDD" id="cd06662">
    <property type="entry name" value="SURF1"/>
    <property type="match status" value="1"/>
</dbReference>
<dbReference type="PROSITE" id="PS50895">
    <property type="entry name" value="SURF1"/>
    <property type="match status" value="1"/>
</dbReference>
<evidence type="ECO:0000256" key="1">
    <source>
        <dbReference type="ARBA" id="ARBA00004370"/>
    </source>
</evidence>
<name>A0ABQ5NDN3_9MICO</name>
<evidence type="ECO:0000256" key="3">
    <source>
        <dbReference type="ARBA" id="ARBA00022692"/>
    </source>
</evidence>
<keyword evidence="5 6" id="KW-0472">Membrane</keyword>
<feature type="region of interest" description="Disordered" evidence="7">
    <location>
        <begin position="239"/>
        <end position="271"/>
    </location>
</feature>
<comment type="similarity">
    <text evidence="2 6">Belongs to the SURF1 family.</text>
</comment>
<protein>
    <recommendedName>
        <fullName evidence="6">SURF1-like protein</fullName>
    </recommendedName>
</protein>
<evidence type="ECO:0000256" key="7">
    <source>
        <dbReference type="SAM" id="MobiDB-lite"/>
    </source>
</evidence>
<feature type="transmembrane region" description="Helical" evidence="6">
    <location>
        <begin position="213"/>
        <end position="232"/>
    </location>
</feature>
<comment type="caution">
    <text evidence="8">The sequence shown here is derived from an EMBL/GenBank/DDBJ whole genome shotgun (WGS) entry which is preliminary data.</text>
</comment>